<comment type="caution">
    <text evidence="4">The sequence shown here is derived from an EMBL/GenBank/DDBJ whole genome shotgun (WGS) entry which is preliminary data.</text>
</comment>
<dbReference type="Gene3D" id="2.60.40.790">
    <property type="match status" value="1"/>
</dbReference>
<sequence length="159" mass="18779">MDFEKMKQWMDIAQQMHGDDFWKMIFDDEQRSPFMANGPSPFTFSQQDQRGTETSFPPIDIVETPTEIQYLIYLPGYRKEDVQVLSYGEYLVVKGQRISFFNEQDFRQKQGKYGPFERKIRLPEMILGQMNAAFKDGVLYIRLQKDEGKATAIMIDDEY</sequence>
<protein>
    <recommendedName>
        <fullName evidence="3">SHSP domain-containing protein</fullName>
    </recommendedName>
</protein>
<evidence type="ECO:0000259" key="3">
    <source>
        <dbReference type="PROSITE" id="PS01031"/>
    </source>
</evidence>
<name>A0A081LC93_9BACI</name>
<reference evidence="4 5" key="1">
    <citation type="submission" date="2012-09" db="EMBL/GenBank/DDBJ databases">
        <title>Genome Sequence of Bacillus sp. DW5-4.</title>
        <authorList>
            <person name="Lai Q."/>
            <person name="Liu Y."/>
            <person name="Shao Z."/>
        </authorList>
    </citation>
    <scope>NUCLEOTIDE SEQUENCE [LARGE SCALE GENOMIC DNA]</scope>
    <source>
        <strain evidence="4 5">DW5-4</strain>
    </source>
</reference>
<accession>A0A081LC93</accession>
<dbReference type="OrthoDB" id="9811615at2"/>
<evidence type="ECO:0000256" key="1">
    <source>
        <dbReference type="PROSITE-ProRule" id="PRU00285"/>
    </source>
</evidence>
<dbReference type="InterPro" id="IPR008978">
    <property type="entry name" value="HSP20-like_chaperone"/>
</dbReference>
<dbReference type="CDD" id="cd06464">
    <property type="entry name" value="ACD_sHsps-like"/>
    <property type="match status" value="1"/>
</dbReference>
<dbReference type="InterPro" id="IPR002068">
    <property type="entry name" value="A-crystallin/Hsp20_dom"/>
</dbReference>
<evidence type="ECO:0000256" key="2">
    <source>
        <dbReference type="RuleBase" id="RU003616"/>
    </source>
</evidence>
<dbReference type="SUPFAM" id="SSF49764">
    <property type="entry name" value="HSP20-like chaperones"/>
    <property type="match status" value="1"/>
</dbReference>
<dbReference type="InterPro" id="IPR031107">
    <property type="entry name" value="Small_HSP"/>
</dbReference>
<dbReference type="RefSeq" id="WP_034320058.1">
    <property type="nucleotide sequence ID" value="NZ_JBCMYH010000017.1"/>
</dbReference>
<dbReference type="PANTHER" id="PTHR11527">
    <property type="entry name" value="HEAT-SHOCK PROTEIN 20 FAMILY MEMBER"/>
    <property type="match status" value="1"/>
</dbReference>
<gene>
    <name evidence="4" type="ORF">BA70_16745</name>
</gene>
<evidence type="ECO:0000313" key="4">
    <source>
        <dbReference type="EMBL" id="KEP26869.1"/>
    </source>
</evidence>
<dbReference type="eggNOG" id="COG0071">
    <property type="taxonomic scope" value="Bacteria"/>
</dbReference>
<feature type="domain" description="SHSP" evidence="3">
    <location>
        <begin position="50"/>
        <end position="159"/>
    </location>
</feature>
<proteinExistence type="inferred from homology"/>
<organism evidence="4 5">
    <name type="scientific">Bacillus zhangzhouensis</name>
    <dbReference type="NCBI Taxonomy" id="1178540"/>
    <lineage>
        <taxon>Bacteria</taxon>
        <taxon>Bacillati</taxon>
        <taxon>Bacillota</taxon>
        <taxon>Bacilli</taxon>
        <taxon>Bacillales</taxon>
        <taxon>Bacillaceae</taxon>
        <taxon>Bacillus</taxon>
    </lineage>
</organism>
<dbReference type="PROSITE" id="PS01031">
    <property type="entry name" value="SHSP"/>
    <property type="match status" value="1"/>
</dbReference>
<dbReference type="Proteomes" id="UP000028091">
    <property type="component" value="Unassembled WGS sequence"/>
</dbReference>
<dbReference type="Pfam" id="PF00011">
    <property type="entry name" value="HSP20"/>
    <property type="match status" value="1"/>
</dbReference>
<keyword evidence="5" id="KW-1185">Reference proteome</keyword>
<dbReference type="AlphaFoldDB" id="A0A081LC93"/>
<comment type="similarity">
    <text evidence="1 2">Belongs to the small heat shock protein (HSP20) family.</text>
</comment>
<evidence type="ECO:0000313" key="5">
    <source>
        <dbReference type="Proteomes" id="UP000028091"/>
    </source>
</evidence>
<dbReference type="EMBL" id="JOTP01000006">
    <property type="protein sequence ID" value="KEP26869.1"/>
    <property type="molecule type" value="Genomic_DNA"/>
</dbReference>